<evidence type="ECO:0000256" key="2">
    <source>
        <dbReference type="ARBA" id="ARBA00022692"/>
    </source>
</evidence>
<dbReference type="Pfam" id="PF09685">
    <property type="entry name" value="MamF_MmsF"/>
    <property type="match status" value="1"/>
</dbReference>
<keyword evidence="2 5" id="KW-0812">Transmembrane</keyword>
<evidence type="ECO:0000256" key="3">
    <source>
        <dbReference type="ARBA" id="ARBA00022989"/>
    </source>
</evidence>
<reference evidence="6 7" key="1">
    <citation type="submission" date="2024-01" db="EMBL/GenBank/DDBJ databases">
        <title>Seven novel Bacillus-like species.</title>
        <authorList>
            <person name="Liu G."/>
        </authorList>
    </citation>
    <scope>NUCLEOTIDE SEQUENCE [LARGE SCALE GENOMIC DNA]</scope>
    <source>
        <strain evidence="6 7">FJAT-51614</strain>
    </source>
</reference>
<evidence type="ECO:0000313" key="6">
    <source>
        <dbReference type="EMBL" id="MEI4770205.1"/>
    </source>
</evidence>
<proteinExistence type="predicted"/>
<evidence type="ECO:0000256" key="1">
    <source>
        <dbReference type="ARBA" id="ARBA00004141"/>
    </source>
</evidence>
<feature type="transmembrane region" description="Helical" evidence="5">
    <location>
        <begin position="6"/>
        <end position="29"/>
    </location>
</feature>
<evidence type="ECO:0000256" key="5">
    <source>
        <dbReference type="SAM" id="Phobius"/>
    </source>
</evidence>
<feature type="transmembrane region" description="Helical" evidence="5">
    <location>
        <begin position="50"/>
        <end position="73"/>
    </location>
</feature>
<dbReference type="InterPro" id="IPR019109">
    <property type="entry name" value="MamF_MmsF"/>
</dbReference>
<keyword evidence="3 5" id="KW-1133">Transmembrane helix</keyword>
<gene>
    <name evidence="6" type="ORF">WAX74_11220</name>
</gene>
<protein>
    <submittedName>
        <fullName evidence="6">DUF4870 domain-containing protein</fullName>
    </submittedName>
</protein>
<dbReference type="RefSeq" id="WP_336497764.1">
    <property type="nucleotide sequence ID" value="NZ_JBAWSY010000007.1"/>
</dbReference>
<keyword evidence="4 5" id="KW-0472">Membrane</keyword>
<evidence type="ECO:0000256" key="4">
    <source>
        <dbReference type="ARBA" id="ARBA00023136"/>
    </source>
</evidence>
<sequence>MENNRILSALSYFSVLFAPFILPIIVFFVSQDTEVKHHAKRSLISHLIPFIFMIVLFIALFSSFFTVFMNAAVNEQSLFMASAPFLFVFLYLVSYIIILVWNIIQGVKVLR</sequence>
<feature type="transmembrane region" description="Helical" evidence="5">
    <location>
        <begin position="85"/>
        <end position="104"/>
    </location>
</feature>
<keyword evidence="7" id="KW-1185">Reference proteome</keyword>
<accession>A0ABU8F5B7</accession>
<comment type="caution">
    <text evidence="6">The sequence shown here is derived from an EMBL/GenBank/DDBJ whole genome shotgun (WGS) entry which is preliminary data.</text>
</comment>
<name>A0ABU8F5B7_9BACI</name>
<evidence type="ECO:0000313" key="7">
    <source>
        <dbReference type="Proteomes" id="UP001364890"/>
    </source>
</evidence>
<dbReference type="Proteomes" id="UP001364890">
    <property type="component" value="Unassembled WGS sequence"/>
</dbReference>
<organism evidence="6 7">
    <name type="scientific">Psychrobacillus mangrovi</name>
    <dbReference type="NCBI Taxonomy" id="3117745"/>
    <lineage>
        <taxon>Bacteria</taxon>
        <taxon>Bacillati</taxon>
        <taxon>Bacillota</taxon>
        <taxon>Bacilli</taxon>
        <taxon>Bacillales</taxon>
        <taxon>Bacillaceae</taxon>
        <taxon>Psychrobacillus</taxon>
    </lineage>
</organism>
<dbReference type="EMBL" id="JBAWSY010000007">
    <property type="protein sequence ID" value="MEI4770205.1"/>
    <property type="molecule type" value="Genomic_DNA"/>
</dbReference>
<comment type="subcellular location">
    <subcellularLocation>
        <location evidence="1">Membrane</location>
        <topology evidence="1">Multi-pass membrane protein</topology>
    </subcellularLocation>
</comment>